<dbReference type="Pfam" id="PF00397">
    <property type="entry name" value="WW"/>
    <property type="match status" value="1"/>
</dbReference>
<dbReference type="PROSITE" id="PS50088">
    <property type="entry name" value="ANK_REPEAT"/>
    <property type="match status" value="3"/>
</dbReference>
<dbReference type="InterPro" id="IPR036020">
    <property type="entry name" value="WW_dom_sf"/>
</dbReference>
<organism evidence="7 8">
    <name type="scientific">Podospora appendiculata</name>
    <dbReference type="NCBI Taxonomy" id="314037"/>
    <lineage>
        <taxon>Eukaryota</taxon>
        <taxon>Fungi</taxon>
        <taxon>Dikarya</taxon>
        <taxon>Ascomycota</taxon>
        <taxon>Pezizomycotina</taxon>
        <taxon>Sordariomycetes</taxon>
        <taxon>Sordariomycetidae</taxon>
        <taxon>Sordariales</taxon>
        <taxon>Podosporaceae</taxon>
        <taxon>Podospora</taxon>
    </lineage>
</organism>
<reference evidence="7" key="2">
    <citation type="submission" date="2023-06" db="EMBL/GenBank/DDBJ databases">
        <authorList>
            <consortium name="Lawrence Berkeley National Laboratory"/>
            <person name="Haridas S."/>
            <person name="Hensen N."/>
            <person name="Bonometti L."/>
            <person name="Westerberg I."/>
            <person name="Brannstrom I.O."/>
            <person name="Guillou S."/>
            <person name="Cros-Aarteil S."/>
            <person name="Calhoun S."/>
            <person name="Kuo A."/>
            <person name="Mondo S."/>
            <person name="Pangilinan J."/>
            <person name="Riley R."/>
            <person name="Labutti K."/>
            <person name="Andreopoulos B."/>
            <person name="Lipzen A."/>
            <person name="Chen C."/>
            <person name="Yanf M."/>
            <person name="Daum C."/>
            <person name="Ng V."/>
            <person name="Clum A."/>
            <person name="Steindorff A."/>
            <person name="Ohm R."/>
            <person name="Martin F."/>
            <person name="Silar P."/>
            <person name="Natvig D."/>
            <person name="Lalanne C."/>
            <person name="Gautier V."/>
            <person name="Ament-Velasquez S.L."/>
            <person name="Kruys A."/>
            <person name="Hutchinson M.I."/>
            <person name="Powell A.J."/>
            <person name="Barry K."/>
            <person name="Miller A.N."/>
            <person name="Grigoriev I.V."/>
            <person name="Debuchy R."/>
            <person name="Gladieux P."/>
            <person name="Thoren M.H."/>
            <person name="Johannesson H."/>
        </authorList>
    </citation>
    <scope>NUCLEOTIDE SEQUENCE</scope>
    <source>
        <strain evidence="7">CBS 314.62</strain>
    </source>
</reference>
<evidence type="ECO:0000256" key="4">
    <source>
        <dbReference type="SAM" id="MobiDB-lite"/>
    </source>
</evidence>
<keyword evidence="1" id="KW-0677">Repeat</keyword>
<feature type="domain" description="Protein kinase" evidence="5">
    <location>
        <begin position="78"/>
        <end position="412"/>
    </location>
</feature>
<keyword evidence="8" id="KW-1185">Reference proteome</keyword>
<dbReference type="SUPFAM" id="SSF48403">
    <property type="entry name" value="Ankyrin repeat"/>
    <property type="match status" value="2"/>
</dbReference>
<dbReference type="PROSITE" id="PS50020">
    <property type="entry name" value="WW_DOMAIN_2"/>
    <property type="match status" value="1"/>
</dbReference>
<dbReference type="PROSITE" id="PS50011">
    <property type="entry name" value="PROTEIN_KINASE_DOM"/>
    <property type="match status" value="1"/>
</dbReference>
<dbReference type="Proteomes" id="UP001270362">
    <property type="component" value="Unassembled WGS sequence"/>
</dbReference>
<dbReference type="InterPro" id="IPR008271">
    <property type="entry name" value="Ser/Thr_kinase_AS"/>
</dbReference>
<comment type="caution">
    <text evidence="7">The sequence shown here is derived from an EMBL/GenBank/DDBJ whole genome shotgun (WGS) entry which is preliminary data.</text>
</comment>
<gene>
    <name evidence="7" type="ORF">B0T22DRAFT_485995</name>
</gene>
<evidence type="ECO:0000259" key="6">
    <source>
        <dbReference type="PROSITE" id="PS50020"/>
    </source>
</evidence>
<dbReference type="Pfam" id="PF00023">
    <property type="entry name" value="Ank"/>
    <property type="match status" value="1"/>
</dbReference>
<protein>
    <submittedName>
        <fullName evidence="7">Uncharacterized protein</fullName>
    </submittedName>
</protein>
<dbReference type="InterPro" id="IPR002110">
    <property type="entry name" value="Ankyrin_rpt"/>
</dbReference>
<feature type="compositionally biased region" description="Polar residues" evidence="4">
    <location>
        <begin position="1341"/>
        <end position="1350"/>
    </location>
</feature>
<dbReference type="PROSITE" id="PS50297">
    <property type="entry name" value="ANK_REP_REGION"/>
    <property type="match status" value="3"/>
</dbReference>
<feature type="repeat" description="ANK" evidence="3">
    <location>
        <begin position="678"/>
        <end position="711"/>
    </location>
</feature>
<reference evidence="7" key="1">
    <citation type="journal article" date="2023" name="Mol. Phylogenet. Evol.">
        <title>Genome-scale phylogeny and comparative genomics of the fungal order Sordariales.</title>
        <authorList>
            <person name="Hensen N."/>
            <person name="Bonometti L."/>
            <person name="Westerberg I."/>
            <person name="Brannstrom I.O."/>
            <person name="Guillou S."/>
            <person name="Cros-Aarteil S."/>
            <person name="Calhoun S."/>
            <person name="Haridas S."/>
            <person name="Kuo A."/>
            <person name="Mondo S."/>
            <person name="Pangilinan J."/>
            <person name="Riley R."/>
            <person name="LaButti K."/>
            <person name="Andreopoulos B."/>
            <person name="Lipzen A."/>
            <person name="Chen C."/>
            <person name="Yan M."/>
            <person name="Daum C."/>
            <person name="Ng V."/>
            <person name="Clum A."/>
            <person name="Steindorff A."/>
            <person name="Ohm R.A."/>
            <person name="Martin F."/>
            <person name="Silar P."/>
            <person name="Natvig D.O."/>
            <person name="Lalanne C."/>
            <person name="Gautier V."/>
            <person name="Ament-Velasquez S.L."/>
            <person name="Kruys A."/>
            <person name="Hutchinson M.I."/>
            <person name="Powell A.J."/>
            <person name="Barry K."/>
            <person name="Miller A.N."/>
            <person name="Grigoriev I.V."/>
            <person name="Debuchy R."/>
            <person name="Gladieux P."/>
            <person name="Hiltunen Thoren M."/>
            <person name="Johannesson H."/>
        </authorList>
    </citation>
    <scope>NUCLEOTIDE SEQUENCE</scope>
    <source>
        <strain evidence="7">CBS 314.62</strain>
    </source>
</reference>
<dbReference type="CDD" id="cd00201">
    <property type="entry name" value="WW"/>
    <property type="match status" value="1"/>
</dbReference>
<proteinExistence type="predicted"/>
<evidence type="ECO:0000313" key="8">
    <source>
        <dbReference type="Proteomes" id="UP001270362"/>
    </source>
</evidence>
<accession>A0AAE1CEV2</accession>
<dbReference type="PROSITE" id="PS00108">
    <property type="entry name" value="PROTEIN_KINASE_ST"/>
    <property type="match status" value="1"/>
</dbReference>
<dbReference type="InterPro" id="IPR001202">
    <property type="entry name" value="WW_dom"/>
</dbReference>
<dbReference type="SMART" id="SM00456">
    <property type="entry name" value="WW"/>
    <property type="match status" value="1"/>
</dbReference>
<dbReference type="InterPro" id="IPR036770">
    <property type="entry name" value="Ankyrin_rpt-contain_sf"/>
</dbReference>
<dbReference type="PANTHER" id="PTHR24198">
    <property type="entry name" value="ANKYRIN REPEAT AND PROTEIN KINASE DOMAIN-CONTAINING PROTEIN"/>
    <property type="match status" value="1"/>
</dbReference>
<dbReference type="SUPFAM" id="SSF51045">
    <property type="entry name" value="WW domain"/>
    <property type="match status" value="1"/>
</dbReference>
<dbReference type="EMBL" id="JAULSO010000001">
    <property type="protein sequence ID" value="KAK3691991.1"/>
    <property type="molecule type" value="Genomic_DNA"/>
</dbReference>
<name>A0AAE1CEV2_9PEZI</name>
<dbReference type="InterPro" id="IPR000719">
    <property type="entry name" value="Prot_kinase_dom"/>
</dbReference>
<dbReference type="SMART" id="SM00248">
    <property type="entry name" value="ANK"/>
    <property type="match status" value="5"/>
</dbReference>
<dbReference type="Gene3D" id="2.20.70.10">
    <property type="match status" value="1"/>
</dbReference>
<dbReference type="Pfam" id="PF12796">
    <property type="entry name" value="Ank_2"/>
    <property type="match status" value="1"/>
</dbReference>
<dbReference type="Gene3D" id="1.10.510.10">
    <property type="entry name" value="Transferase(Phosphotransferase) domain 1"/>
    <property type="match status" value="1"/>
</dbReference>
<dbReference type="Gene3D" id="1.25.40.20">
    <property type="entry name" value="Ankyrin repeat-containing domain"/>
    <property type="match status" value="3"/>
</dbReference>
<dbReference type="CDD" id="cd00180">
    <property type="entry name" value="PKc"/>
    <property type="match status" value="1"/>
</dbReference>
<dbReference type="GO" id="GO:0004672">
    <property type="term" value="F:protein kinase activity"/>
    <property type="evidence" value="ECO:0007669"/>
    <property type="project" value="InterPro"/>
</dbReference>
<dbReference type="InterPro" id="IPR011009">
    <property type="entry name" value="Kinase-like_dom_sf"/>
</dbReference>
<dbReference type="SMART" id="SM00220">
    <property type="entry name" value="S_TKc"/>
    <property type="match status" value="1"/>
</dbReference>
<dbReference type="Pfam" id="PF00069">
    <property type="entry name" value="Pkinase"/>
    <property type="match status" value="1"/>
</dbReference>
<dbReference type="SUPFAM" id="SSF56112">
    <property type="entry name" value="Protein kinase-like (PK-like)"/>
    <property type="match status" value="1"/>
</dbReference>
<feature type="region of interest" description="Disordered" evidence="4">
    <location>
        <begin position="1314"/>
        <end position="1356"/>
    </location>
</feature>
<evidence type="ECO:0000256" key="2">
    <source>
        <dbReference type="ARBA" id="ARBA00023043"/>
    </source>
</evidence>
<dbReference type="PANTHER" id="PTHR24198:SF165">
    <property type="entry name" value="ANKYRIN REPEAT-CONTAINING PROTEIN-RELATED"/>
    <property type="match status" value="1"/>
</dbReference>
<feature type="repeat" description="ANK" evidence="3">
    <location>
        <begin position="712"/>
        <end position="744"/>
    </location>
</feature>
<evidence type="ECO:0000256" key="3">
    <source>
        <dbReference type="PROSITE-ProRule" id="PRU00023"/>
    </source>
</evidence>
<sequence>MPQVSSIVRGTEPAETTTINPNRDAAAILLTGSEGDSLARLRESPDVFSIFSLTTSFDIPSCDLPVIKGVSDKEGRSAPKSYGLGTGVSCTVFVHETASDEEKEVCAAGTLVALKTYSTAPDELPGGGQANRKLCQLLWQELSVFTHPYLRNHENICKLLYVGWDDSQIMPSLALELAQYGTLEDCLQHLRSYDSPLRKAHLSCDIALGLAAIHACGLVHGDIKPGNIIIRDHDHPTPSRRIVAKLSDFNGVSPAETYGSNRYSFATPDWQAPEATMMQEPGRTGRPGIDWQLCDVYSFAMVVATLWTRTGYITPGGNFLDTFMAYKLDRDQRRAWIQIRKLLPDSAATSIMQLALSALGPSRAVSGNPGPAPPPAGSPLPLHRILTSGLSAAPTSRLPMSATVMRDFSEFAVETGRDLGFTPPDAASARNRLYDEADVFGELFVLRSAFIQRSKTFKQLMFKALLEAVKTLGDSVQGPPAVLELELRDDVQVTEEQLYGLLISQNQLLKRALFGDESLHRFSILAANTAISYLVGVGTAVEEHYAIFWLCLAAGVGEGTSAHLFGPLEQSIDNTTCNEASGSESLDAMVEFLIPRKLWCAYGVLEGYTKTAECLRDMDPRLAEIATRMQRRRAWGRSGPQILHIEPYLSDWVAEIRKDPLLVDAEPPSRQLEGYTAINETALHLCAATGDLESAVYLVRDAGANINATNARNESPIFYATRAGQLNIAKYLYDQGADVSAITSEGYAITHFLSMMDDEHGAELAPLYVSRGAKLDVAASEPVEVFKDNLSGGIGIPLVWAALKGRPMLFSALLGLHKTAQPDSKISHDNVVQLLTALARFHLHDMLEAALPLSSANASALNADTVDPPGPREGLGMTALLRQALDFLPAVLLHRRYLLRTEFRSSKEKTITLLLQRGADPFARVDHHARNPAAQETDQDDGSDGIPLGFAIYTSDTIAFRLFLDHARDHGIDLLPTLEDPKPYGGYSALQRSIYSDARCIFFLLLDHFPSLLDAVGKRGRRPLHSAATLEWPWYVEELLRRGASRYDRSDDRSTPFTWALVHNPNLAVVDLLAEGCDMGPILGHDTESGFTAFGALVEAFVTVSASVSHRTSFSLDRLRYFVSKFGPPSFLSHVSPTNTACKTTVFRSVLLQRTPPSDHAQLEHETSLLDFLLTLYPAEVDHIDFTGRAPLHYAVIYGHSRAVECLLRHGAAVGLETRPTDVSIDPSQRKGYIGYTALDCAVKFQGLGPRDEVLRGGRREIEAWEANMREIIRTLVAKWDSKSGSGVGLHDRLATAKAAGRFNGININIGSHKAQYSDHGSDGDWPQRLPPDGPDCLPSQAHTGRSSNASEEDDATIEVIRETGLSERVPSKLMKTMQDLLGAISPRMMTGNHVRERPPPPEPGYLNTLQADLARCRAEGSSFTTSENVTFDIVVEDDTSSTASGADRMDIATTPLPAGWEAGVAENVRSYYIDHNTRTTTWQHPGQL</sequence>
<feature type="domain" description="WW" evidence="6">
    <location>
        <begin position="1455"/>
        <end position="1488"/>
    </location>
</feature>
<feature type="repeat" description="ANK" evidence="3">
    <location>
        <begin position="1187"/>
        <end position="1219"/>
    </location>
</feature>
<evidence type="ECO:0000313" key="7">
    <source>
        <dbReference type="EMBL" id="KAK3691991.1"/>
    </source>
</evidence>
<dbReference type="GO" id="GO:0005524">
    <property type="term" value="F:ATP binding"/>
    <property type="evidence" value="ECO:0007669"/>
    <property type="project" value="InterPro"/>
</dbReference>
<evidence type="ECO:0000259" key="5">
    <source>
        <dbReference type="PROSITE" id="PS50011"/>
    </source>
</evidence>
<dbReference type="PROSITE" id="PS01159">
    <property type="entry name" value="WW_DOMAIN_1"/>
    <property type="match status" value="1"/>
</dbReference>
<evidence type="ECO:0000256" key="1">
    <source>
        <dbReference type="ARBA" id="ARBA00022737"/>
    </source>
</evidence>
<keyword evidence="2 3" id="KW-0040">ANK repeat</keyword>